<feature type="domain" description="ABC transmembrane type-1" evidence="8">
    <location>
        <begin position="90"/>
        <end position="275"/>
    </location>
</feature>
<evidence type="ECO:0000256" key="7">
    <source>
        <dbReference type="RuleBase" id="RU363032"/>
    </source>
</evidence>
<keyword evidence="3" id="KW-1003">Cell membrane</keyword>
<feature type="transmembrane region" description="Helical" evidence="7">
    <location>
        <begin position="21"/>
        <end position="42"/>
    </location>
</feature>
<keyword evidence="10" id="KW-1185">Reference proteome</keyword>
<dbReference type="GO" id="GO:0055085">
    <property type="term" value="P:transmembrane transport"/>
    <property type="evidence" value="ECO:0007669"/>
    <property type="project" value="InterPro"/>
</dbReference>
<accession>A0A919VAZ2</accession>
<keyword evidence="5 7" id="KW-1133">Transmembrane helix</keyword>
<reference evidence="9" key="1">
    <citation type="submission" date="2021-01" db="EMBL/GenBank/DDBJ databases">
        <title>Whole genome shotgun sequence of Sinosporangium siamense NBRC 109515.</title>
        <authorList>
            <person name="Komaki H."/>
            <person name="Tamura T."/>
        </authorList>
    </citation>
    <scope>NUCLEOTIDE SEQUENCE</scope>
    <source>
        <strain evidence="9">NBRC 109515</strain>
    </source>
</reference>
<organism evidence="9 10">
    <name type="scientific">Sinosporangium siamense</name>
    <dbReference type="NCBI Taxonomy" id="1367973"/>
    <lineage>
        <taxon>Bacteria</taxon>
        <taxon>Bacillati</taxon>
        <taxon>Actinomycetota</taxon>
        <taxon>Actinomycetes</taxon>
        <taxon>Streptosporangiales</taxon>
        <taxon>Streptosporangiaceae</taxon>
        <taxon>Sinosporangium</taxon>
    </lineage>
</organism>
<evidence type="ECO:0000313" key="10">
    <source>
        <dbReference type="Proteomes" id="UP000606172"/>
    </source>
</evidence>
<gene>
    <name evidence="9" type="ORF">Ssi02_61580</name>
</gene>
<dbReference type="EMBL" id="BOOW01000040">
    <property type="protein sequence ID" value="GII95927.1"/>
    <property type="molecule type" value="Genomic_DNA"/>
</dbReference>
<dbReference type="Pfam" id="PF00528">
    <property type="entry name" value="BPD_transp_1"/>
    <property type="match status" value="1"/>
</dbReference>
<dbReference type="SUPFAM" id="SSF161098">
    <property type="entry name" value="MetI-like"/>
    <property type="match status" value="1"/>
</dbReference>
<evidence type="ECO:0000259" key="8">
    <source>
        <dbReference type="PROSITE" id="PS50928"/>
    </source>
</evidence>
<feature type="transmembrane region" description="Helical" evidence="7">
    <location>
        <begin position="255"/>
        <end position="275"/>
    </location>
</feature>
<dbReference type="PROSITE" id="PS50928">
    <property type="entry name" value="ABC_TM1"/>
    <property type="match status" value="1"/>
</dbReference>
<feature type="transmembrane region" description="Helical" evidence="7">
    <location>
        <begin position="125"/>
        <end position="144"/>
    </location>
</feature>
<keyword evidence="2 7" id="KW-0813">Transport</keyword>
<name>A0A919VAZ2_9ACTN</name>
<dbReference type="CDD" id="cd06261">
    <property type="entry name" value="TM_PBP2"/>
    <property type="match status" value="1"/>
</dbReference>
<feature type="transmembrane region" description="Helical" evidence="7">
    <location>
        <begin position="93"/>
        <end position="118"/>
    </location>
</feature>
<evidence type="ECO:0000256" key="1">
    <source>
        <dbReference type="ARBA" id="ARBA00004651"/>
    </source>
</evidence>
<dbReference type="PANTHER" id="PTHR43386:SF1">
    <property type="entry name" value="D,D-DIPEPTIDE TRANSPORT SYSTEM PERMEASE PROTEIN DDPC-RELATED"/>
    <property type="match status" value="1"/>
</dbReference>
<evidence type="ECO:0000256" key="2">
    <source>
        <dbReference type="ARBA" id="ARBA00022448"/>
    </source>
</evidence>
<dbReference type="AlphaFoldDB" id="A0A919VAZ2"/>
<dbReference type="InterPro" id="IPR000515">
    <property type="entry name" value="MetI-like"/>
</dbReference>
<comment type="similarity">
    <text evidence="7">Belongs to the binding-protein-dependent transport system permease family.</text>
</comment>
<keyword evidence="4 7" id="KW-0812">Transmembrane</keyword>
<proteinExistence type="inferred from homology"/>
<feature type="transmembrane region" description="Helical" evidence="7">
    <location>
        <begin position="199"/>
        <end position="225"/>
    </location>
</feature>
<keyword evidence="6 7" id="KW-0472">Membrane</keyword>
<dbReference type="InterPro" id="IPR050366">
    <property type="entry name" value="BP-dependent_transpt_permease"/>
</dbReference>
<dbReference type="RefSeq" id="WP_204030963.1">
    <property type="nucleotide sequence ID" value="NZ_BOOW01000040.1"/>
</dbReference>
<comment type="subcellular location">
    <subcellularLocation>
        <location evidence="1 7">Cell membrane</location>
        <topology evidence="1 7">Multi-pass membrane protein</topology>
    </subcellularLocation>
</comment>
<dbReference type="Proteomes" id="UP000606172">
    <property type="component" value="Unassembled WGS sequence"/>
</dbReference>
<evidence type="ECO:0000256" key="5">
    <source>
        <dbReference type="ARBA" id="ARBA00022989"/>
    </source>
</evidence>
<dbReference type="InterPro" id="IPR035906">
    <property type="entry name" value="MetI-like_sf"/>
</dbReference>
<evidence type="ECO:0000313" key="9">
    <source>
        <dbReference type="EMBL" id="GII95927.1"/>
    </source>
</evidence>
<feature type="transmembrane region" description="Helical" evidence="7">
    <location>
        <begin position="150"/>
        <end position="168"/>
    </location>
</feature>
<sequence length="292" mass="31414">MSTVTRRRRPSRDVRPRRRPVQGVVAKIAIFLILFYAVLAVLGPHITPFPPDQVGVGPRLSPPSADHWFGTDALGRDQLSRVVAAAQPALLSAVYAVTFALVIGTVIGIAAGFLGGLWDGTLSRVVDLLFAIPEYLLAILVITVMGSGLVNASLAIGLVCIPRFARIARASTIAIMERNYIDAARLCGRGRIWIMRRHILPNIASPLVIMTAINLSTAEGAYAALSFLGFGVRPPAADYGSMISSSQQYLLTDPWLVVFPSIAFVVLVLAFNLLGDVMRDRLDPRSRTSAGA</sequence>
<protein>
    <submittedName>
        <fullName evidence="9">Diguanylate cyclase</fullName>
    </submittedName>
</protein>
<evidence type="ECO:0000256" key="4">
    <source>
        <dbReference type="ARBA" id="ARBA00022692"/>
    </source>
</evidence>
<evidence type="ECO:0000256" key="6">
    <source>
        <dbReference type="ARBA" id="ARBA00023136"/>
    </source>
</evidence>
<dbReference type="Gene3D" id="1.10.3720.10">
    <property type="entry name" value="MetI-like"/>
    <property type="match status" value="1"/>
</dbReference>
<evidence type="ECO:0000256" key="3">
    <source>
        <dbReference type="ARBA" id="ARBA00022475"/>
    </source>
</evidence>
<dbReference type="GO" id="GO:0005886">
    <property type="term" value="C:plasma membrane"/>
    <property type="evidence" value="ECO:0007669"/>
    <property type="project" value="UniProtKB-SubCell"/>
</dbReference>
<comment type="caution">
    <text evidence="9">The sequence shown here is derived from an EMBL/GenBank/DDBJ whole genome shotgun (WGS) entry which is preliminary data.</text>
</comment>
<dbReference type="PANTHER" id="PTHR43386">
    <property type="entry name" value="OLIGOPEPTIDE TRANSPORT SYSTEM PERMEASE PROTEIN APPC"/>
    <property type="match status" value="1"/>
</dbReference>